<keyword evidence="5" id="KW-1015">Disulfide bond</keyword>
<feature type="domain" description="Beta-defensin" evidence="7">
    <location>
        <begin position="46"/>
        <end position="74"/>
    </location>
</feature>
<feature type="signal peptide" evidence="6">
    <location>
        <begin position="1"/>
        <end position="27"/>
    </location>
</feature>
<feature type="chain" id="PRO_5015801968" description="Beta-defensin" evidence="6">
    <location>
        <begin position="28"/>
        <end position="79"/>
    </location>
</feature>
<keyword evidence="4 6" id="KW-0732">Signal</keyword>
<comment type="similarity">
    <text evidence="2 6">Belongs to the beta-defensin family.</text>
</comment>
<dbReference type="GO" id="GO:0005576">
    <property type="term" value="C:extracellular region"/>
    <property type="evidence" value="ECO:0007669"/>
    <property type="project" value="UniProtKB-SubCell"/>
</dbReference>
<dbReference type="GO" id="GO:0045087">
    <property type="term" value="P:innate immune response"/>
    <property type="evidence" value="ECO:0007669"/>
    <property type="project" value="InterPro"/>
</dbReference>
<dbReference type="STRING" id="127582.A0A2Y9RB03"/>
<evidence type="ECO:0000256" key="6">
    <source>
        <dbReference type="RuleBase" id="RU231113"/>
    </source>
</evidence>
<evidence type="ECO:0000256" key="1">
    <source>
        <dbReference type="ARBA" id="ARBA00004613"/>
    </source>
</evidence>
<evidence type="ECO:0000313" key="9">
    <source>
        <dbReference type="RefSeq" id="XP_023592530.1"/>
    </source>
</evidence>
<dbReference type="AlphaFoldDB" id="A0A2Y9RB03"/>
<organism evidence="8 9">
    <name type="scientific">Trichechus manatus latirostris</name>
    <name type="common">Florida manatee</name>
    <dbReference type="NCBI Taxonomy" id="127582"/>
    <lineage>
        <taxon>Eukaryota</taxon>
        <taxon>Metazoa</taxon>
        <taxon>Chordata</taxon>
        <taxon>Craniata</taxon>
        <taxon>Vertebrata</taxon>
        <taxon>Euteleostomi</taxon>
        <taxon>Mammalia</taxon>
        <taxon>Eutheria</taxon>
        <taxon>Afrotheria</taxon>
        <taxon>Sirenia</taxon>
        <taxon>Trichechidae</taxon>
        <taxon>Trichechus</taxon>
    </lineage>
</organism>
<evidence type="ECO:0000256" key="2">
    <source>
        <dbReference type="ARBA" id="ARBA00007371"/>
    </source>
</evidence>
<keyword evidence="6" id="KW-0044">Antibiotic</keyword>
<dbReference type="GO" id="GO:0042742">
    <property type="term" value="P:defense response to bacterium"/>
    <property type="evidence" value="ECO:0007669"/>
    <property type="project" value="UniProtKB-UniRule"/>
</dbReference>
<evidence type="ECO:0000259" key="7">
    <source>
        <dbReference type="Pfam" id="PF13841"/>
    </source>
</evidence>
<comment type="subcellular location">
    <subcellularLocation>
        <location evidence="1 6">Secreted</location>
    </subcellularLocation>
</comment>
<sequence>MAPDRKILYFLFAFFFILDQLPSGCKAGLDYAQLFPGGELSVCEPCRLGRGKCRKMCLETEKIAGYCKVNFFCCQERIL</sequence>
<evidence type="ECO:0000256" key="4">
    <source>
        <dbReference type="ARBA" id="ARBA00022729"/>
    </source>
</evidence>
<protein>
    <recommendedName>
        <fullName evidence="6">Beta-defensin</fullName>
    </recommendedName>
</protein>
<dbReference type="OrthoDB" id="9511204at2759"/>
<dbReference type="Proteomes" id="UP000248480">
    <property type="component" value="Unplaced"/>
</dbReference>
<gene>
    <name evidence="9" type="primary">LOC111821587</name>
</gene>
<keyword evidence="6" id="KW-0929">Antimicrobial</keyword>
<evidence type="ECO:0000256" key="3">
    <source>
        <dbReference type="ARBA" id="ARBA00022525"/>
    </source>
</evidence>
<keyword evidence="3 6" id="KW-0964">Secreted</keyword>
<evidence type="ECO:0000256" key="5">
    <source>
        <dbReference type="ARBA" id="ARBA00023157"/>
    </source>
</evidence>
<reference evidence="9" key="1">
    <citation type="submission" date="2025-08" db="UniProtKB">
        <authorList>
            <consortium name="RefSeq"/>
        </authorList>
    </citation>
    <scope>IDENTIFICATION</scope>
</reference>
<comment type="function">
    <text evidence="6">Has antibacterial activity.</text>
</comment>
<accession>A0A2Y9RB03</accession>
<dbReference type="GeneID" id="111821587"/>
<keyword evidence="8" id="KW-1185">Reference proteome</keyword>
<keyword evidence="6" id="KW-0211">Defensin</keyword>
<dbReference type="KEGG" id="tmu:111821587"/>
<dbReference type="RefSeq" id="XP_023592530.1">
    <property type="nucleotide sequence ID" value="XM_023736762.1"/>
</dbReference>
<proteinExistence type="inferred from homology"/>
<dbReference type="InParanoid" id="A0A2Y9RB03"/>
<dbReference type="InterPro" id="IPR025933">
    <property type="entry name" value="Beta_defensin_dom"/>
</dbReference>
<dbReference type="Pfam" id="PF13841">
    <property type="entry name" value="Defensin_beta_2"/>
    <property type="match status" value="1"/>
</dbReference>
<name>A0A2Y9RB03_TRIMA</name>
<evidence type="ECO:0000313" key="8">
    <source>
        <dbReference type="Proteomes" id="UP000248480"/>
    </source>
</evidence>